<evidence type="ECO:0000313" key="1">
    <source>
        <dbReference type="EMBL" id="CAK5085373.1"/>
    </source>
</evidence>
<keyword evidence="2" id="KW-1185">Reference proteome</keyword>
<organism evidence="1 2">
    <name type="scientific">Meloidogyne enterolobii</name>
    <name type="common">Root-knot nematode worm</name>
    <name type="synonym">Meloidogyne mayaguensis</name>
    <dbReference type="NCBI Taxonomy" id="390850"/>
    <lineage>
        <taxon>Eukaryota</taxon>
        <taxon>Metazoa</taxon>
        <taxon>Ecdysozoa</taxon>
        <taxon>Nematoda</taxon>
        <taxon>Chromadorea</taxon>
        <taxon>Rhabditida</taxon>
        <taxon>Tylenchina</taxon>
        <taxon>Tylenchomorpha</taxon>
        <taxon>Tylenchoidea</taxon>
        <taxon>Meloidogynidae</taxon>
        <taxon>Meloidogyninae</taxon>
        <taxon>Meloidogyne</taxon>
    </lineage>
</organism>
<dbReference type="EMBL" id="CAVMJV010000057">
    <property type="protein sequence ID" value="CAK5085373.1"/>
    <property type="molecule type" value="Genomic_DNA"/>
</dbReference>
<dbReference type="Proteomes" id="UP001497535">
    <property type="component" value="Unassembled WGS sequence"/>
</dbReference>
<name>A0ACB1A528_MELEN</name>
<gene>
    <name evidence="1" type="ORF">MENTE1834_LOCUS32817</name>
</gene>
<protein>
    <submittedName>
        <fullName evidence="1">Uncharacterized protein</fullName>
    </submittedName>
</protein>
<proteinExistence type="predicted"/>
<comment type="caution">
    <text evidence="1">The sequence shown here is derived from an EMBL/GenBank/DDBJ whole genome shotgun (WGS) entry which is preliminary data.</text>
</comment>
<sequence>MFLWLFTRKTPKAAEKLKCILHYFSQFFKNPPNGTVSIIRQKLNCELEPKWDEIELNLVNLNALPNGRIENEGEKMTQVDFANEYIGGGVLGYGLVQEEIRFLICPELIISCLVCEKMEKNEAILIIGAERYSDYQGYGSTFCWKYRQRDASLQRLVYCEAGVGLVIQKPIPGPFLDYKHDQRNFKIRPVFSRPVQSMLQT</sequence>
<reference evidence="1" key="1">
    <citation type="submission" date="2023-11" db="EMBL/GenBank/DDBJ databases">
        <authorList>
            <person name="Poullet M."/>
        </authorList>
    </citation>
    <scope>NUCLEOTIDE SEQUENCE</scope>
    <source>
        <strain evidence="1">E1834</strain>
    </source>
</reference>
<accession>A0ACB1A528</accession>
<evidence type="ECO:0000313" key="2">
    <source>
        <dbReference type="Proteomes" id="UP001497535"/>
    </source>
</evidence>